<dbReference type="STRING" id="659014.SAMN04487996_13721"/>
<dbReference type="Gene3D" id="3.40.33.10">
    <property type="entry name" value="CAP"/>
    <property type="match status" value="1"/>
</dbReference>
<dbReference type="Proteomes" id="UP000198748">
    <property type="component" value="Unassembled WGS sequence"/>
</dbReference>
<evidence type="ECO:0000313" key="2">
    <source>
        <dbReference type="EMBL" id="SDH43381.1"/>
    </source>
</evidence>
<gene>
    <name evidence="2" type="ORF">SAMN04487996_13721</name>
</gene>
<dbReference type="EMBL" id="FNAN01000037">
    <property type="protein sequence ID" value="SDH43381.1"/>
    <property type="molecule type" value="Genomic_DNA"/>
</dbReference>
<keyword evidence="3" id="KW-1185">Reference proteome</keyword>
<protein>
    <submittedName>
        <fullName evidence="2">Cysteine-rich secretory protein family protein</fullName>
    </submittedName>
</protein>
<sequence>MIEVVCNAMETLIIFALYLYSHLGSNLHKNQYYAVDESRFFAFPKSNELIPLQNPDTLFLDAAVFHASNEVRKQHDLQPFQYDPGLYLASSGHATSMVYRMFFNHTNPYSPYERTARRRVELYTKRFRRVGENIGKYQTLVSGDYMIARWDGRLNQYEFLNESDRKLCKPFTYAEYARFVVAQWMASTPHRNNLMNPAYTYLGCAARLSPEPYLHKKAPYASLVQNFGGEQ</sequence>
<dbReference type="Pfam" id="PF00188">
    <property type="entry name" value="CAP"/>
    <property type="match status" value="1"/>
</dbReference>
<evidence type="ECO:0000313" key="3">
    <source>
        <dbReference type="Proteomes" id="UP000198748"/>
    </source>
</evidence>
<dbReference type="InterPro" id="IPR035940">
    <property type="entry name" value="CAP_sf"/>
</dbReference>
<dbReference type="SUPFAM" id="SSF55797">
    <property type="entry name" value="PR-1-like"/>
    <property type="match status" value="1"/>
</dbReference>
<organism evidence="2 3">
    <name type="scientific">Dyadobacter soli</name>
    <dbReference type="NCBI Taxonomy" id="659014"/>
    <lineage>
        <taxon>Bacteria</taxon>
        <taxon>Pseudomonadati</taxon>
        <taxon>Bacteroidota</taxon>
        <taxon>Cytophagia</taxon>
        <taxon>Cytophagales</taxon>
        <taxon>Spirosomataceae</taxon>
        <taxon>Dyadobacter</taxon>
    </lineage>
</organism>
<dbReference type="PANTHER" id="PTHR31157:SF1">
    <property type="entry name" value="SCP DOMAIN-CONTAINING PROTEIN"/>
    <property type="match status" value="1"/>
</dbReference>
<dbReference type="PANTHER" id="PTHR31157">
    <property type="entry name" value="SCP DOMAIN-CONTAINING PROTEIN"/>
    <property type="match status" value="1"/>
</dbReference>
<evidence type="ECO:0000259" key="1">
    <source>
        <dbReference type="Pfam" id="PF00188"/>
    </source>
</evidence>
<name>A0A1G8CCZ4_9BACT</name>
<dbReference type="InterPro" id="IPR014044">
    <property type="entry name" value="CAP_dom"/>
</dbReference>
<feature type="domain" description="SCP" evidence="1">
    <location>
        <begin position="67"/>
        <end position="207"/>
    </location>
</feature>
<accession>A0A1G8CCZ4</accession>
<proteinExistence type="predicted"/>
<dbReference type="AlphaFoldDB" id="A0A1G8CCZ4"/>
<reference evidence="3" key="1">
    <citation type="submission" date="2016-10" db="EMBL/GenBank/DDBJ databases">
        <authorList>
            <person name="Varghese N."/>
            <person name="Submissions S."/>
        </authorList>
    </citation>
    <scope>NUCLEOTIDE SEQUENCE [LARGE SCALE GENOMIC DNA]</scope>
    <source>
        <strain evidence="3">DSM 25329</strain>
    </source>
</reference>
<dbReference type="CDD" id="cd05379">
    <property type="entry name" value="CAP_bacterial"/>
    <property type="match status" value="1"/>
</dbReference>